<feature type="transmembrane region" description="Helical" evidence="7">
    <location>
        <begin position="134"/>
        <end position="157"/>
    </location>
</feature>
<comment type="similarity">
    <text evidence="7">Belongs to the binding-protein-dependent transport system permease family.</text>
</comment>
<protein>
    <recommendedName>
        <fullName evidence="8">ABC transmembrane type-1 domain-containing protein</fullName>
    </recommendedName>
</protein>
<evidence type="ECO:0000256" key="7">
    <source>
        <dbReference type="RuleBase" id="RU363032"/>
    </source>
</evidence>
<evidence type="ECO:0000256" key="1">
    <source>
        <dbReference type="ARBA" id="ARBA00004651"/>
    </source>
</evidence>
<dbReference type="Pfam" id="PF19300">
    <property type="entry name" value="BPD_transp_1_N"/>
    <property type="match status" value="1"/>
</dbReference>
<evidence type="ECO:0000256" key="4">
    <source>
        <dbReference type="ARBA" id="ARBA00022692"/>
    </source>
</evidence>
<name>A0A2G9WZD1_9HYPH</name>
<dbReference type="InterPro" id="IPR045621">
    <property type="entry name" value="BPD_transp_1_N"/>
</dbReference>
<dbReference type="AlphaFoldDB" id="A0A2G9WZD1"/>
<keyword evidence="4 7" id="KW-0812">Transmembrane</keyword>
<gene>
    <name evidence="9" type="ORF">CJ014_04635</name>
</gene>
<feature type="transmembrane region" description="Helical" evidence="7">
    <location>
        <begin position="99"/>
        <end position="122"/>
    </location>
</feature>
<dbReference type="OrthoDB" id="9805855at2"/>
<evidence type="ECO:0000313" key="10">
    <source>
        <dbReference type="Proteomes" id="UP000231070"/>
    </source>
</evidence>
<dbReference type="PROSITE" id="PS50928">
    <property type="entry name" value="ABC_TM1"/>
    <property type="match status" value="1"/>
</dbReference>
<dbReference type="SUPFAM" id="SSF161098">
    <property type="entry name" value="MetI-like"/>
    <property type="match status" value="1"/>
</dbReference>
<accession>A0A2G9WZD1</accession>
<proteinExistence type="inferred from homology"/>
<keyword evidence="5 7" id="KW-1133">Transmembrane helix</keyword>
<dbReference type="RefSeq" id="WP_100079371.1">
    <property type="nucleotide sequence ID" value="NZ_NQVN01000002.1"/>
</dbReference>
<evidence type="ECO:0000256" key="5">
    <source>
        <dbReference type="ARBA" id="ARBA00022989"/>
    </source>
</evidence>
<dbReference type="PANTHER" id="PTHR43163">
    <property type="entry name" value="DIPEPTIDE TRANSPORT SYSTEM PERMEASE PROTEIN DPPB-RELATED"/>
    <property type="match status" value="1"/>
</dbReference>
<keyword evidence="10" id="KW-1185">Reference proteome</keyword>
<evidence type="ECO:0000256" key="2">
    <source>
        <dbReference type="ARBA" id="ARBA00022448"/>
    </source>
</evidence>
<comment type="subcellular location">
    <subcellularLocation>
        <location evidence="1 7">Cell membrane</location>
        <topology evidence="1 7">Multi-pass membrane protein</topology>
    </subcellularLocation>
</comment>
<dbReference type="InterPro" id="IPR035906">
    <property type="entry name" value="MetI-like_sf"/>
</dbReference>
<dbReference type="InterPro" id="IPR000515">
    <property type="entry name" value="MetI-like"/>
</dbReference>
<feature type="transmembrane region" description="Helical" evidence="7">
    <location>
        <begin position="281"/>
        <end position="307"/>
    </location>
</feature>
<organism evidence="9 10">
    <name type="scientific">Pleomorphomonas carboxyditropha</name>
    <dbReference type="NCBI Taxonomy" id="2023338"/>
    <lineage>
        <taxon>Bacteria</taxon>
        <taxon>Pseudomonadati</taxon>
        <taxon>Pseudomonadota</taxon>
        <taxon>Alphaproteobacteria</taxon>
        <taxon>Hyphomicrobiales</taxon>
        <taxon>Pleomorphomonadaceae</taxon>
        <taxon>Pleomorphomonas</taxon>
    </lineage>
</organism>
<keyword evidence="2 7" id="KW-0813">Transport</keyword>
<feature type="transmembrane region" description="Helical" evidence="7">
    <location>
        <begin position="7"/>
        <end position="27"/>
    </location>
</feature>
<keyword evidence="6 7" id="KW-0472">Membrane</keyword>
<evidence type="ECO:0000259" key="8">
    <source>
        <dbReference type="PROSITE" id="PS50928"/>
    </source>
</evidence>
<evidence type="ECO:0000256" key="3">
    <source>
        <dbReference type="ARBA" id="ARBA00022475"/>
    </source>
</evidence>
<sequence length="315" mass="33584">MPKLIAFRCLSALATLAVVSVIVFWMVEWLPGDAAERLLGRDVTAAGLAALRDKLQLGIAPWSRYGHWLAGVLSGDLGTSISSGRPVADVLAGPAGNTLLLTGIVLVLYFPLSLGLGVWAAVRQGRPVDLAVQLFTLIGMCLPEYVVAIALTSVFAVKLGWLPPLALIDQAHTFGDLIRTLLLPTVTLTAAMTAYAVRMIRECLIDVLRSGYVDMAHLKGTPPRRVLLRHALPNALGPALNVTALNVAWLTGGIVVVETIFNFPGLGRLLVDAISNKDVPVILSVSLLLTGVYIFCNLVADIGSLVFNPKLRSAR</sequence>
<dbReference type="CDD" id="cd06261">
    <property type="entry name" value="TM_PBP2"/>
    <property type="match status" value="1"/>
</dbReference>
<dbReference type="Pfam" id="PF00528">
    <property type="entry name" value="BPD_transp_1"/>
    <property type="match status" value="1"/>
</dbReference>
<dbReference type="Proteomes" id="UP000231070">
    <property type="component" value="Unassembled WGS sequence"/>
</dbReference>
<dbReference type="GO" id="GO:0071916">
    <property type="term" value="F:dipeptide transmembrane transporter activity"/>
    <property type="evidence" value="ECO:0007669"/>
    <property type="project" value="TreeGrafter"/>
</dbReference>
<keyword evidence="3" id="KW-1003">Cell membrane</keyword>
<feature type="transmembrane region" description="Helical" evidence="7">
    <location>
        <begin position="239"/>
        <end position="261"/>
    </location>
</feature>
<dbReference type="Gene3D" id="1.10.3720.10">
    <property type="entry name" value="MetI-like"/>
    <property type="match status" value="1"/>
</dbReference>
<comment type="caution">
    <text evidence="9">The sequence shown here is derived from an EMBL/GenBank/DDBJ whole genome shotgun (WGS) entry which is preliminary data.</text>
</comment>
<reference evidence="9 10" key="1">
    <citation type="submission" date="2017-08" db="EMBL/GenBank/DDBJ databases">
        <title>Pleomorphomonas carboxidotrophicus sp. nov., a new mesophilic hydrogenogenic carboxidotroph.</title>
        <authorList>
            <person name="Esquivel-Elizondo S."/>
            <person name="Krajmalnik-Brown R."/>
            <person name="Maldonado J."/>
        </authorList>
    </citation>
    <scope>NUCLEOTIDE SEQUENCE [LARGE SCALE GENOMIC DNA]</scope>
    <source>
        <strain evidence="9 10">SVCO-16</strain>
    </source>
</reference>
<evidence type="ECO:0000256" key="6">
    <source>
        <dbReference type="ARBA" id="ARBA00023136"/>
    </source>
</evidence>
<dbReference type="PANTHER" id="PTHR43163:SF6">
    <property type="entry name" value="DIPEPTIDE TRANSPORT SYSTEM PERMEASE PROTEIN DPPB-RELATED"/>
    <property type="match status" value="1"/>
</dbReference>
<evidence type="ECO:0000313" key="9">
    <source>
        <dbReference type="EMBL" id="PIP00035.1"/>
    </source>
</evidence>
<dbReference type="GO" id="GO:0005886">
    <property type="term" value="C:plasma membrane"/>
    <property type="evidence" value="ECO:0007669"/>
    <property type="project" value="UniProtKB-SubCell"/>
</dbReference>
<dbReference type="EMBL" id="NQVN01000002">
    <property type="protein sequence ID" value="PIP00035.1"/>
    <property type="molecule type" value="Genomic_DNA"/>
</dbReference>
<feature type="transmembrane region" description="Helical" evidence="7">
    <location>
        <begin position="177"/>
        <end position="197"/>
    </location>
</feature>
<feature type="domain" description="ABC transmembrane type-1" evidence="8">
    <location>
        <begin position="95"/>
        <end position="300"/>
    </location>
</feature>